<dbReference type="OrthoDB" id="8385759at2"/>
<evidence type="ECO:0000313" key="2">
    <source>
        <dbReference type="EMBL" id="TCC56103.1"/>
    </source>
</evidence>
<keyword evidence="3" id="KW-1185">Reference proteome</keyword>
<keyword evidence="2" id="KW-0489">Methyltransferase</keyword>
<gene>
    <name evidence="2" type="ORF">E0H73_33595</name>
</gene>
<dbReference type="Proteomes" id="UP000291144">
    <property type="component" value="Unassembled WGS sequence"/>
</dbReference>
<dbReference type="CDD" id="cd02440">
    <property type="entry name" value="AdoMet_MTases"/>
    <property type="match status" value="1"/>
</dbReference>
<dbReference type="EMBL" id="SJKB01000013">
    <property type="protein sequence ID" value="TCC56103.1"/>
    <property type="molecule type" value="Genomic_DNA"/>
</dbReference>
<dbReference type="Gene3D" id="3.40.50.150">
    <property type="entry name" value="Vaccinia Virus protein VP39"/>
    <property type="match status" value="1"/>
</dbReference>
<protein>
    <submittedName>
        <fullName evidence="2">Class I SAM-dependent methyltransferase</fullName>
    </submittedName>
</protein>
<dbReference type="SUPFAM" id="SSF53335">
    <property type="entry name" value="S-adenosyl-L-methionine-dependent methyltransferases"/>
    <property type="match status" value="1"/>
</dbReference>
<keyword evidence="2" id="KW-0808">Transferase</keyword>
<feature type="domain" description="Methyltransferase" evidence="1">
    <location>
        <begin position="59"/>
        <end position="152"/>
    </location>
</feature>
<dbReference type="GO" id="GO:0032259">
    <property type="term" value="P:methylation"/>
    <property type="evidence" value="ECO:0007669"/>
    <property type="project" value="UniProtKB-KW"/>
</dbReference>
<proteinExistence type="predicted"/>
<dbReference type="InterPro" id="IPR029063">
    <property type="entry name" value="SAM-dependent_MTases_sf"/>
</dbReference>
<organism evidence="2 3">
    <name type="scientific">Kribbella pittospori</name>
    <dbReference type="NCBI Taxonomy" id="722689"/>
    <lineage>
        <taxon>Bacteria</taxon>
        <taxon>Bacillati</taxon>
        <taxon>Actinomycetota</taxon>
        <taxon>Actinomycetes</taxon>
        <taxon>Propionibacteriales</taxon>
        <taxon>Kribbellaceae</taxon>
        <taxon>Kribbella</taxon>
    </lineage>
</organism>
<reference evidence="2 3" key="1">
    <citation type="submission" date="2019-02" db="EMBL/GenBank/DDBJ databases">
        <title>Kribbella capetownensis sp. nov. and Kribbella speibonae sp. nov., isolated from soil.</title>
        <authorList>
            <person name="Curtis S.M."/>
            <person name="Norton I."/>
            <person name="Everest G.J."/>
            <person name="Meyers P.R."/>
        </authorList>
    </citation>
    <scope>NUCLEOTIDE SEQUENCE [LARGE SCALE GENOMIC DNA]</scope>
    <source>
        <strain evidence="2 3">NRRL B-24813</strain>
    </source>
</reference>
<comment type="caution">
    <text evidence="2">The sequence shown here is derived from an EMBL/GenBank/DDBJ whole genome shotgun (WGS) entry which is preliminary data.</text>
</comment>
<accession>A0A4R0K7H9</accession>
<evidence type="ECO:0000313" key="3">
    <source>
        <dbReference type="Proteomes" id="UP000291144"/>
    </source>
</evidence>
<dbReference type="AlphaFoldDB" id="A0A4R0K7H9"/>
<name>A0A4R0K7H9_9ACTN</name>
<evidence type="ECO:0000259" key="1">
    <source>
        <dbReference type="Pfam" id="PF13649"/>
    </source>
</evidence>
<dbReference type="InterPro" id="IPR041698">
    <property type="entry name" value="Methyltransf_25"/>
</dbReference>
<dbReference type="PANTHER" id="PTHR43464">
    <property type="entry name" value="METHYLTRANSFERASE"/>
    <property type="match status" value="1"/>
</dbReference>
<dbReference type="RefSeq" id="WP_131363230.1">
    <property type="nucleotide sequence ID" value="NZ_SJKB01000013.1"/>
</dbReference>
<dbReference type="Pfam" id="PF13649">
    <property type="entry name" value="Methyltransf_25"/>
    <property type="match status" value="1"/>
</dbReference>
<dbReference type="PANTHER" id="PTHR43464:SF82">
    <property type="entry name" value="METHYLTRANSFERASE DOMAIN-CONTAINING PROTEIN"/>
    <property type="match status" value="1"/>
</dbReference>
<dbReference type="GO" id="GO:0008168">
    <property type="term" value="F:methyltransferase activity"/>
    <property type="evidence" value="ECO:0007669"/>
    <property type="project" value="UniProtKB-KW"/>
</dbReference>
<sequence length="278" mass="29782">MTDENADLEVNRQLWDRLTEVHTTGESAYYDIDGLLAGRSSLTSIVRSEVGPVGGLDLLHLQCHFGLDTLSFAREGARVTGVDFSPAAVEFARGLASRAGLAATFVQADAQELPEELDGRFDLVFASYGSLCWIASLDAWFGGAARVLRPGGRLVVVEVHPLMLMVDAVAPVAFGTAYLGGAAQVDQWEGTYAGGDVPISQPSVGYPHGLGEIVTAAVRAGLAVDDLTEYLRDEQEHRSGVLVRDPDGWYRLPIGGQDLPVTYSLRATKPGLGQRVRL</sequence>